<organism evidence="1 2">
    <name type="scientific">Lusitaniella coriacea LEGE 07157</name>
    <dbReference type="NCBI Taxonomy" id="945747"/>
    <lineage>
        <taxon>Bacteria</taxon>
        <taxon>Bacillati</taxon>
        <taxon>Cyanobacteriota</taxon>
        <taxon>Cyanophyceae</taxon>
        <taxon>Spirulinales</taxon>
        <taxon>Lusitaniellaceae</taxon>
        <taxon>Lusitaniella</taxon>
    </lineage>
</organism>
<dbReference type="EMBL" id="JADEWZ010000013">
    <property type="protein sequence ID" value="MBE9116342.1"/>
    <property type="molecule type" value="Genomic_DNA"/>
</dbReference>
<evidence type="ECO:0000313" key="2">
    <source>
        <dbReference type="Proteomes" id="UP000654482"/>
    </source>
</evidence>
<evidence type="ECO:0000313" key="1">
    <source>
        <dbReference type="EMBL" id="MBE9116342.1"/>
    </source>
</evidence>
<dbReference type="AlphaFoldDB" id="A0A8J7ISR0"/>
<comment type="caution">
    <text evidence="1">The sequence shown here is derived from an EMBL/GenBank/DDBJ whole genome shotgun (WGS) entry which is preliminary data.</text>
</comment>
<protein>
    <submittedName>
        <fullName evidence="1">Uncharacterized protein</fullName>
    </submittedName>
</protein>
<sequence length="120" mass="13662">MKTQIRHFSLINLCLLALTLVIPGNTRVARAGLSNPQLLAQNSYPQSLREDYLKSCKGRAAREGVSAEQAQKLCSCTLRRFQNRFTREQFVALNRRAAQTRRTPQAFSEIGMACYRELSR</sequence>
<gene>
    <name evidence="1" type="ORF">IQ249_10575</name>
</gene>
<dbReference type="Proteomes" id="UP000654482">
    <property type="component" value="Unassembled WGS sequence"/>
</dbReference>
<dbReference type="RefSeq" id="WP_194029434.1">
    <property type="nucleotide sequence ID" value="NZ_JADEWZ010000013.1"/>
</dbReference>
<proteinExistence type="predicted"/>
<keyword evidence="2" id="KW-1185">Reference proteome</keyword>
<accession>A0A8J7ISR0</accession>
<name>A0A8J7ISR0_9CYAN</name>
<reference evidence="1" key="1">
    <citation type="submission" date="2020-10" db="EMBL/GenBank/DDBJ databases">
        <authorList>
            <person name="Castelo-Branco R."/>
            <person name="Eusebio N."/>
            <person name="Adriana R."/>
            <person name="Vieira A."/>
            <person name="Brugerolle De Fraissinette N."/>
            <person name="Rezende De Castro R."/>
            <person name="Schneider M.P."/>
            <person name="Vasconcelos V."/>
            <person name="Leao P.N."/>
        </authorList>
    </citation>
    <scope>NUCLEOTIDE SEQUENCE</scope>
    <source>
        <strain evidence="1">LEGE 07157</strain>
    </source>
</reference>